<dbReference type="GO" id="GO:0006357">
    <property type="term" value="P:regulation of transcription by RNA polymerase II"/>
    <property type="evidence" value="ECO:0007669"/>
    <property type="project" value="TreeGrafter"/>
</dbReference>
<organism evidence="8 9">
    <name type="scientific">Littorina saxatilis</name>
    <dbReference type="NCBI Taxonomy" id="31220"/>
    <lineage>
        <taxon>Eukaryota</taxon>
        <taxon>Metazoa</taxon>
        <taxon>Spiralia</taxon>
        <taxon>Lophotrochozoa</taxon>
        <taxon>Mollusca</taxon>
        <taxon>Gastropoda</taxon>
        <taxon>Caenogastropoda</taxon>
        <taxon>Littorinimorpha</taxon>
        <taxon>Littorinoidea</taxon>
        <taxon>Littorinidae</taxon>
        <taxon>Littorina</taxon>
    </lineage>
</organism>
<dbReference type="InterPro" id="IPR021384">
    <property type="entry name" value="Mediator_Med21"/>
</dbReference>
<dbReference type="InterPro" id="IPR037212">
    <property type="entry name" value="Med7/Med21-like"/>
</dbReference>
<protein>
    <recommendedName>
        <fullName evidence="6">Mediator of RNA polymerase II transcription subunit 21</fullName>
    </recommendedName>
</protein>
<dbReference type="GO" id="GO:0003712">
    <property type="term" value="F:transcription coregulator activity"/>
    <property type="evidence" value="ECO:0007669"/>
    <property type="project" value="TreeGrafter"/>
</dbReference>
<evidence type="ECO:0000256" key="5">
    <source>
        <dbReference type="ARBA" id="ARBA00023242"/>
    </source>
</evidence>
<dbReference type="PANTHER" id="PTHR13381:SF0">
    <property type="entry name" value="MEDIATOR OF RNA POLYMERASE II TRANSCRIPTION SUBUNIT 21"/>
    <property type="match status" value="1"/>
</dbReference>
<evidence type="ECO:0000256" key="3">
    <source>
        <dbReference type="ARBA" id="ARBA00023159"/>
    </source>
</evidence>
<comment type="subcellular location">
    <subcellularLocation>
        <location evidence="1 6">Nucleus</location>
    </subcellularLocation>
</comment>
<evidence type="ECO:0000313" key="8">
    <source>
        <dbReference type="EMBL" id="KAK7088575.1"/>
    </source>
</evidence>
<comment type="subunit">
    <text evidence="6">Component of the Mediator complex.</text>
</comment>
<keyword evidence="3 6" id="KW-0010">Activator</keyword>
<gene>
    <name evidence="8" type="ORF">V1264_022481</name>
</gene>
<dbReference type="Gene3D" id="6.10.280.10">
    <property type="entry name" value="Mediator complex, subunit Med21"/>
    <property type="match status" value="1"/>
</dbReference>
<dbReference type="PANTHER" id="PTHR13381">
    <property type="entry name" value="RNA POLYMERASE II HOLOENZYME COMPONENT SRB7"/>
    <property type="match status" value="1"/>
</dbReference>
<evidence type="ECO:0000256" key="6">
    <source>
        <dbReference type="RuleBase" id="RU366036"/>
    </source>
</evidence>
<keyword evidence="5 6" id="KW-0539">Nucleus</keyword>
<comment type="similarity">
    <text evidence="6">Belongs to the Mediator complex subunit 21 family.</text>
</comment>
<dbReference type="Pfam" id="PF11221">
    <property type="entry name" value="Med21"/>
    <property type="match status" value="1"/>
</dbReference>
<evidence type="ECO:0000313" key="9">
    <source>
        <dbReference type="Proteomes" id="UP001374579"/>
    </source>
</evidence>
<evidence type="ECO:0000256" key="1">
    <source>
        <dbReference type="ARBA" id="ARBA00004123"/>
    </source>
</evidence>
<keyword evidence="2 6" id="KW-0805">Transcription regulation</keyword>
<dbReference type="EMBL" id="JBAMIC010004070">
    <property type="protein sequence ID" value="KAK7088575.1"/>
    <property type="molecule type" value="Genomic_DNA"/>
</dbReference>
<name>A0AAN9AKF2_9CAEN</name>
<keyword evidence="4 6" id="KW-0804">Transcription</keyword>
<dbReference type="GO" id="GO:0016592">
    <property type="term" value="C:mediator complex"/>
    <property type="evidence" value="ECO:0007669"/>
    <property type="project" value="UniProtKB-UniRule"/>
</dbReference>
<dbReference type="SUPFAM" id="SSF140718">
    <property type="entry name" value="Mediator hinge subcomplex-like"/>
    <property type="match status" value="1"/>
</dbReference>
<evidence type="ECO:0000256" key="7">
    <source>
        <dbReference type="SAM" id="Coils"/>
    </source>
</evidence>
<reference evidence="8 9" key="1">
    <citation type="submission" date="2024-02" db="EMBL/GenBank/DDBJ databases">
        <title>Chromosome-scale genome assembly of the rough periwinkle Littorina saxatilis.</title>
        <authorList>
            <person name="De Jode A."/>
            <person name="Faria R."/>
            <person name="Formenti G."/>
            <person name="Sims Y."/>
            <person name="Smith T.P."/>
            <person name="Tracey A."/>
            <person name="Wood J.M.D."/>
            <person name="Zagrodzka Z.B."/>
            <person name="Johannesson K."/>
            <person name="Butlin R.K."/>
            <person name="Leder E.H."/>
        </authorList>
    </citation>
    <scope>NUCLEOTIDE SEQUENCE [LARGE SCALE GENOMIC DNA]</scope>
    <source>
        <strain evidence="8">Snail1</strain>
        <tissue evidence="8">Muscle</tissue>
    </source>
</reference>
<dbReference type="Proteomes" id="UP001374579">
    <property type="component" value="Unassembled WGS sequence"/>
</dbReference>
<feature type="coiled-coil region" evidence="7">
    <location>
        <begin position="91"/>
        <end position="139"/>
    </location>
</feature>
<proteinExistence type="inferred from homology"/>
<comment type="function">
    <text evidence="6">Component of the Mediator complex, a coactivator involved in the regulated transcription of nearly all RNA polymerase II-dependent genes. Mediator functions as a bridge to convey information from gene-specific regulatory proteins to the basal RNA polymerase II transcription machinery. Mediator is recruited to promoters by direct interactions with regulatory proteins and serves as a scaffold for the assembly of a functional preinitiation complex with RNA polymerase II and the general transcription factors.</text>
</comment>
<evidence type="ECO:0000256" key="2">
    <source>
        <dbReference type="ARBA" id="ARBA00023015"/>
    </source>
</evidence>
<dbReference type="AlphaFoldDB" id="A0AAN9AKF2"/>
<comment type="caution">
    <text evidence="8">The sequence shown here is derived from an EMBL/GenBank/DDBJ whole genome shotgun (WGS) entry which is preliminary data.</text>
</comment>
<keyword evidence="9" id="KW-1185">Reference proteome</keyword>
<evidence type="ECO:0000256" key="4">
    <source>
        <dbReference type="ARBA" id="ARBA00023163"/>
    </source>
</evidence>
<keyword evidence="7" id="KW-0175">Coiled coil</keyword>
<accession>A0AAN9AKF2</accession>
<sequence length="143" mass="15664">MADRLTQLQDAVNQQAENFCNSAGVLQQFATSSQFPGFERPAGKAPPVPEPNEDYAALFSKLIARTAKDIDVLIDSLPSEESSQELQLASLQRLEAENQESASTLEDVVKRGEELLQNIQQALQDIAQAQLKSQELESSMADT</sequence>